<keyword evidence="15" id="KW-0804">Transcription</keyword>
<dbReference type="InterPro" id="IPR036397">
    <property type="entry name" value="RNaseH_sf"/>
</dbReference>
<comment type="subcellular location">
    <subcellularLocation>
        <location evidence="4">Cytoplasm</location>
    </subcellularLocation>
    <subcellularLocation>
        <location evidence="3">Nucleus</location>
    </subcellularLocation>
</comment>
<dbReference type="GO" id="GO:0003723">
    <property type="term" value="F:RNA binding"/>
    <property type="evidence" value="ECO:0007669"/>
    <property type="project" value="UniProtKB-KW"/>
</dbReference>
<dbReference type="EC" id="3.1.13.4" evidence="7"/>
<evidence type="ECO:0000313" key="19">
    <source>
        <dbReference type="Proteomes" id="UP001177140"/>
    </source>
</evidence>
<dbReference type="PANTHER" id="PTHR10797">
    <property type="entry name" value="CCR4-NOT TRANSCRIPTION COMPLEX SUBUNIT"/>
    <property type="match status" value="1"/>
</dbReference>
<dbReference type="EMBL" id="JAJJMA010005742">
    <property type="protein sequence ID" value="MCL7021894.1"/>
    <property type="molecule type" value="Genomic_DNA"/>
</dbReference>
<dbReference type="Pfam" id="PF04857">
    <property type="entry name" value="CAF1"/>
    <property type="match status" value="2"/>
</dbReference>
<evidence type="ECO:0000256" key="8">
    <source>
        <dbReference type="ARBA" id="ARBA00022490"/>
    </source>
</evidence>
<dbReference type="Proteomes" id="UP001177140">
    <property type="component" value="Unassembled WGS sequence"/>
</dbReference>
<dbReference type="SUPFAM" id="SSF53098">
    <property type="entry name" value="Ribonuclease H-like"/>
    <property type="match status" value="1"/>
</dbReference>
<keyword evidence="14" id="KW-0805">Transcription regulation</keyword>
<evidence type="ECO:0000256" key="2">
    <source>
        <dbReference type="ARBA" id="ARBA00001968"/>
    </source>
</evidence>
<keyword evidence="12" id="KW-0269">Exonuclease</keyword>
<dbReference type="GO" id="GO:0005737">
    <property type="term" value="C:cytoplasm"/>
    <property type="evidence" value="ECO:0007669"/>
    <property type="project" value="UniProtKB-SubCell"/>
</dbReference>
<evidence type="ECO:0000256" key="17">
    <source>
        <dbReference type="ARBA" id="ARBA00025148"/>
    </source>
</evidence>
<evidence type="ECO:0000256" key="3">
    <source>
        <dbReference type="ARBA" id="ARBA00004123"/>
    </source>
</evidence>
<evidence type="ECO:0000256" key="12">
    <source>
        <dbReference type="ARBA" id="ARBA00022839"/>
    </source>
</evidence>
<evidence type="ECO:0000256" key="9">
    <source>
        <dbReference type="ARBA" id="ARBA00022722"/>
    </source>
</evidence>
<dbReference type="Gene3D" id="3.30.420.10">
    <property type="entry name" value="Ribonuclease H-like superfamily/Ribonuclease H"/>
    <property type="match status" value="1"/>
</dbReference>
<keyword evidence="8" id="KW-0963">Cytoplasm</keyword>
<comment type="catalytic activity">
    <reaction evidence="1">
        <text>Exonucleolytic cleavage of poly(A) to 5'-AMP.</text>
        <dbReference type="EC" id="3.1.13.4"/>
    </reaction>
</comment>
<reference evidence="18" key="1">
    <citation type="submission" date="2022-03" db="EMBL/GenBank/DDBJ databases">
        <title>A functionally conserved STORR gene fusion in Papaver species that diverged 16.8 million years ago.</title>
        <authorList>
            <person name="Catania T."/>
        </authorList>
    </citation>
    <scope>NUCLEOTIDE SEQUENCE</scope>
    <source>
        <strain evidence="18">S-191538</strain>
    </source>
</reference>
<gene>
    <name evidence="18" type="ORF">MKW94_010025</name>
</gene>
<comment type="similarity">
    <text evidence="5">Belongs to the CAF1 family.</text>
</comment>
<keyword evidence="11" id="KW-0378">Hydrolase</keyword>
<accession>A0AA41RKI3</accession>
<evidence type="ECO:0000256" key="15">
    <source>
        <dbReference type="ARBA" id="ARBA00023163"/>
    </source>
</evidence>
<evidence type="ECO:0000313" key="18">
    <source>
        <dbReference type="EMBL" id="MCL7021894.1"/>
    </source>
</evidence>
<evidence type="ECO:0000256" key="4">
    <source>
        <dbReference type="ARBA" id="ARBA00004496"/>
    </source>
</evidence>
<comment type="caution">
    <text evidence="18">The sequence shown here is derived from an EMBL/GenBank/DDBJ whole genome shotgun (WGS) entry which is preliminary data.</text>
</comment>
<dbReference type="GO" id="GO:0030014">
    <property type="term" value="C:CCR4-NOT complex"/>
    <property type="evidence" value="ECO:0007669"/>
    <property type="project" value="InterPro"/>
</dbReference>
<evidence type="ECO:0000256" key="5">
    <source>
        <dbReference type="ARBA" id="ARBA00008372"/>
    </source>
</evidence>
<keyword evidence="16" id="KW-0539">Nucleus</keyword>
<dbReference type="GO" id="GO:0046872">
    <property type="term" value="F:metal ion binding"/>
    <property type="evidence" value="ECO:0007669"/>
    <property type="project" value="UniProtKB-KW"/>
</dbReference>
<evidence type="ECO:0000256" key="14">
    <source>
        <dbReference type="ARBA" id="ARBA00023015"/>
    </source>
</evidence>
<keyword evidence="9" id="KW-0540">Nuclease</keyword>
<evidence type="ECO:0000256" key="16">
    <source>
        <dbReference type="ARBA" id="ARBA00023242"/>
    </source>
</evidence>
<proteinExistence type="inferred from homology"/>
<keyword evidence="19" id="KW-1185">Reference proteome</keyword>
<comment type="subunit">
    <text evidence="6">Component of the CCR4-NOT complex, at least composed of CRR4 and CAF1 proteins.</text>
</comment>
<dbReference type="GO" id="GO:0004535">
    <property type="term" value="F:poly(A)-specific ribonuclease activity"/>
    <property type="evidence" value="ECO:0007669"/>
    <property type="project" value="UniProtKB-EC"/>
</dbReference>
<comment type="function">
    <text evidence="17">Ubiquitous transcription factor required for a diverse set of processes. It is a component of the CCR4 complex involved in the control of gene expression.</text>
</comment>
<evidence type="ECO:0000256" key="10">
    <source>
        <dbReference type="ARBA" id="ARBA00022723"/>
    </source>
</evidence>
<evidence type="ECO:0000256" key="11">
    <source>
        <dbReference type="ARBA" id="ARBA00022801"/>
    </source>
</evidence>
<keyword evidence="10" id="KW-0479">Metal-binding</keyword>
<organism evidence="18 19">
    <name type="scientific">Papaver nudicaule</name>
    <name type="common">Iceland poppy</name>
    <dbReference type="NCBI Taxonomy" id="74823"/>
    <lineage>
        <taxon>Eukaryota</taxon>
        <taxon>Viridiplantae</taxon>
        <taxon>Streptophyta</taxon>
        <taxon>Embryophyta</taxon>
        <taxon>Tracheophyta</taxon>
        <taxon>Spermatophyta</taxon>
        <taxon>Magnoliopsida</taxon>
        <taxon>Ranunculales</taxon>
        <taxon>Papaveraceae</taxon>
        <taxon>Papaveroideae</taxon>
        <taxon>Papaver</taxon>
    </lineage>
</organism>
<dbReference type="InterPro" id="IPR039637">
    <property type="entry name" value="CNOT7/CNOT8/Pop2"/>
</dbReference>
<protein>
    <recommendedName>
        <fullName evidence="7">poly(A)-specific ribonuclease</fullName>
        <ecNumber evidence="7">3.1.13.4</ecNumber>
    </recommendedName>
</protein>
<evidence type="ECO:0000256" key="13">
    <source>
        <dbReference type="ARBA" id="ARBA00022884"/>
    </source>
</evidence>
<evidence type="ECO:0000256" key="7">
    <source>
        <dbReference type="ARBA" id="ARBA00012161"/>
    </source>
</evidence>
<dbReference type="AlphaFoldDB" id="A0AA41RKI3"/>
<comment type="cofactor">
    <cofactor evidence="2">
        <name>a divalent metal cation</name>
        <dbReference type="ChEBI" id="CHEBI:60240"/>
    </cofactor>
</comment>
<dbReference type="InterPro" id="IPR012337">
    <property type="entry name" value="RNaseH-like_sf"/>
</dbReference>
<dbReference type="InterPro" id="IPR006941">
    <property type="entry name" value="RNase_CAF1"/>
</dbReference>
<sequence length="249" mass="28382">MGGLNTQFPHPIVSMDTEFSGVIFKPTQDYNHQTQTPFQYYEVMRKNVNDLKLIQVGLTLADSQGNLPDFGNHRCIWQFNLSDFDVAKDSCAADSIQLLKKQGIDLKKTEERYGIVYNHATAIELFSQGFLYNYAANWITFYGGYDFAYLIKLLIYPNPLPTNLEDFTRLVNQFFGTKVYDIKHMMKSCEGLVGGLEKVGKLLGVKREVGNCHQAGSDSLLTMNIFVKMYAKYFRSLDIHRTYGGALMI</sequence>
<keyword evidence="13" id="KW-0694">RNA-binding</keyword>
<evidence type="ECO:0000256" key="1">
    <source>
        <dbReference type="ARBA" id="ARBA00001663"/>
    </source>
</evidence>
<dbReference type="GO" id="GO:0005634">
    <property type="term" value="C:nucleus"/>
    <property type="evidence" value="ECO:0007669"/>
    <property type="project" value="UniProtKB-SubCell"/>
</dbReference>
<evidence type="ECO:0000256" key="6">
    <source>
        <dbReference type="ARBA" id="ARBA00011757"/>
    </source>
</evidence>
<name>A0AA41RKI3_PAPNU</name>